<accession>A0A399RP05</accession>
<sequence>MEEFWNNTVNQVQDYGPKVLFALLILIGAYIIGLLFKWAISTAVNKTGFGKGQADPDGKATKSLGDSLGIAAFWIIMLIGVIQALTRLELTQIVQPLNGMLSDVLNYLPNIFGAILIFIVFIIVANVVQKTVKAVFVFADPIPERLGLADGPVNISGVTATVLASIVGILGAIAAFDVLAIEAISQPATEMLNEIIGAIPNILIAAILLTVFVIIGRFVHNLILRTLPNFGVDSAVAELGILKGADKGLTASNVIAKAALFFIVLLGLVQAMRALEFDVLTNATYTVLDLAASIVFGAIIIFAGVVIARIVSGAMASSGDGASDTVAKVTKWAIIILATILGISRMELDPTGGEFVLNVAEMLVMGAAIGLAIACGIGFGWGGRDWFAKQLEKWSRKDGTP</sequence>
<feature type="transmembrane region" description="Helical" evidence="1">
    <location>
        <begin position="107"/>
        <end position="128"/>
    </location>
</feature>
<dbReference type="OrthoDB" id="7616157at2"/>
<protein>
    <submittedName>
        <fullName evidence="2">Uncharacterized protein</fullName>
    </submittedName>
</protein>
<feature type="transmembrane region" description="Helical" evidence="1">
    <location>
        <begin position="287"/>
        <end position="308"/>
    </location>
</feature>
<gene>
    <name evidence="2" type="ORF">D1222_05710</name>
</gene>
<comment type="caution">
    <text evidence="2">The sequence shown here is derived from an EMBL/GenBank/DDBJ whole genome shotgun (WGS) entry which is preliminary data.</text>
</comment>
<feature type="transmembrane region" description="Helical" evidence="1">
    <location>
        <begin position="254"/>
        <end position="275"/>
    </location>
</feature>
<dbReference type="AlphaFoldDB" id="A0A399RP05"/>
<feature type="transmembrane region" description="Helical" evidence="1">
    <location>
        <begin position="329"/>
        <end position="348"/>
    </location>
</feature>
<feature type="transmembrane region" description="Helical" evidence="1">
    <location>
        <begin position="360"/>
        <end position="381"/>
    </location>
</feature>
<name>A0A399RP05_9PROT</name>
<feature type="transmembrane region" description="Helical" evidence="1">
    <location>
        <begin position="68"/>
        <end position="87"/>
    </location>
</feature>
<keyword evidence="1" id="KW-0472">Membrane</keyword>
<keyword evidence="1" id="KW-0812">Transmembrane</keyword>
<evidence type="ECO:0000313" key="3">
    <source>
        <dbReference type="Proteomes" id="UP000265845"/>
    </source>
</evidence>
<feature type="transmembrane region" description="Helical" evidence="1">
    <location>
        <begin position="195"/>
        <end position="215"/>
    </location>
</feature>
<dbReference type="InterPro" id="IPR008910">
    <property type="entry name" value="MSC_TM_helix"/>
</dbReference>
<feature type="transmembrane region" description="Helical" evidence="1">
    <location>
        <begin position="155"/>
        <end position="175"/>
    </location>
</feature>
<evidence type="ECO:0000313" key="2">
    <source>
        <dbReference type="EMBL" id="RIJ31737.1"/>
    </source>
</evidence>
<dbReference type="Pfam" id="PF05552">
    <property type="entry name" value="MS_channel_1st_1"/>
    <property type="match status" value="3"/>
</dbReference>
<evidence type="ECO:0000256" key="1">
    <source>
        <dbReference type="SAM" id="Phobius"/>
    </source>
</evidence>
<dbReference type="RefSeq" id="WP_119453227.1">
    <property type="nucleotide sequence ID" value="NZ_QWGA01000003.1"/>
</dbReference>
<feature type="transmembrane region" description="Helical" evidence="1">
    <location>
        <begin position="20"/>
        <end position="40"/>
    </location>
</feature>
<dbReference type="Proteomes" id="UP000265845">
    <property type="component" value="Unassembled WGS sequence"/>
</dbReference>
<keyword evidence="3" id="KW-1185">Reference proteome</keyword>
<proteinExistence type="predicted"/>
<reference evidence="2 3" key="1">
    <citation type="submission" date="2018-08" db="EMBL/GenBank/DDBJ databases">
        <title>Henriciella mobilis sp. nov., isolated from seawater.</title>
        <authorList>
            <person name="Cheng H."/>
            <person name="Wu Y.-H."/>
            <person name="Xu X.-W."/>
            <person name="Guo L.-L."/>
        </authorList>
    </citation>
    <scope>NUCLEOTIDE SEQUENCE [LARGE SCALE GENOMIC DNA]</scope>
    <source>
        <strain evidence="2 3">CCUG67844</strain>
    </source>
</reference>
<dbReference type="NCBIfam" id="NF033912">
    <property type="entry name" value="msc"/>
    <property type="match status" value="1"/>
</dbReference>
<organism evidence="2 3">
    <name type="scientific">Henriciella algicola</name>
    <dbReference type="NCBI Taxonomy" id="1608422"/>
    <lineage>
        <taxon>Bacteria</taxon>
        <taxon>Pseudomonadati</taxon>
        <taxon>Pseudomonadota</taxon>
        <taxon>Alphaproteobacteria</taxon>
        <taxon>Hyphomonadales</taxon>
        <taxon>Hyphomonadaceae</taxon>
        <taxon>Henriciella</taxon>
    </lineage>
</organism>
<dbReference type="EMBL" id="QWGA01000003">
    <property type="protein sequence ID" value="RIJ31737.1"/>
    <property type="molecule type" value="Genomic_DNA"/>
</dbReference>
<keyword evidence="1" id="KW-1133">Transmembrane helix</keyword>